<comment type="catalytic activity">
    <reaction evidence="1">
        <text>ATP + protein L-histidine = ADP + protein N-phospho-L-histidine.</text>
        <dbReference type="EC" id="2.7.13.3"/>
    </reaction>
</comment>
<dbReference type="InterPro" id="IPR050351">
    <property type="entry name" value="BphY/WalK/GraS-like"/>
</dbReference>
<dbReference type="FunFam" id="3.30.565.10:FF:000006">
    <property type="entry name" value="Sensor histidine kinase WalK"/>
    <property type="match status" value="1"/>
</dbReference>
<dbReference type="Gene3D" id="1.10.287.130">
    <property type="match status" value="1"/>
</dbReference>
<dbReference type="Gene3D" id="6.10.340.10">
    <property type="match status" value="1"/>
</dbReference>
<evidence type="ECO:0000256" key="4">
    <source>
        <dbReference type="ARBA" id="ARBA00022553"/>
    </source>
</evidence>
<feature type="transmembrane region" description="Helical" evidence="10">
    <location>
        <begin position="192"/>
        <end position="211"/>
    </location>
</feature>
<dbReference type="InterPro" id="IPR005467">
    <property type="entry name" value="His_kinase_dom"/>
</dbReference>
<evidence type="ECO:0000256" key="6">
    <source>
        <dbReference type="ARBA" id="ARBA00022777"/>
    </source>
</evidence>
<dbReference type="GO" id="GO:0005886">
    <property type="term" value="C:plasma membrane"/>
    <property type="evidence" value="ECO:0007669"/>
    <property type="project" value="TreeGrafter"/>
</dbReference>
<dbReference type="SMART" id="SM00387">
    <property type="entry name" value="HATPase_c"/>
    <property type="match status" value="1"/>
</dbReference>
<dbReference type="PATRIC" id="fig|467210.3.peg.1688"/>
<dbReference type="Pfam" id="PF00672">
    <property type="entry name" value="HAMP"/>
    <property type="match status" value="1"/>
</dbReference>
<dbReference type="SUPFAM" id="SSF55874">
    <property type="entry name" value="ATPase domain of HSP90 chaperone/DNA topoisomerase II/histidine kinase"/>
    <property type="match status" value="1"/>
</dbReference>
<dbReference type="PANTHER" id="PTHR45453">
    <property type="entry name" value="PHOSPHATE REGULON SENSOR PROTEIN PHOR"/>
    <property type="match status" value="1"/>
</dbReference>
<dbReference type="FunFam" id="1.10.287.130:FF:000001">
    <property type="entry name" value="Two-component sensor histidine kinase"/>
    <property type="match status" value="1"/>
</dbReference>
<keyword evidence="5" id="KW-0808">Transferase</keyword>
<dbReference type="EC" id="2.7.13.3" evidence="3"/>
<dbReference type="InterPro" id="IPR003660">
    <property type="entry name" value="HAMP_dom"/>
</dbReference>
<protein>
    <recommendedName>
        <fullName evidence="3">histidine kinase</fullName>
        <ecNumber evidence="3">2.7.13.3</ecNumber>
    </recommendedName>
</protein>
<keyword evidence="14" id="KW-1185">Reference proteome</keyword>
<keyword evidence="7" id="KW-0902">Two-component regulatory system</keyword>
<dbReference type="Proteomes" id="UP000070394">
    <property type="component" value="Unassembled WGS sequence"/>
</dbReference>
<dbReference type="PRINTS" id="PR00344">
    <property type="entry name" value="BCTRLSENSOR"/>
</dbReference>
<reference evidence="14" key="1">
    <citation type="submission" date="2016-01" db="EMBL/GenBank/DDBJ databases">
        <authorList>
            <person name="Mitreva M."/>
            <person name="Pepin K.H."/>
            <person name="Mihindukulasuriya K.A."/>
            <person name="Fulton R."/>
            <person name="Fronick C."/>
            <person name="O'Laughlin M."/>
            <person name="Miner T."/>
            <person name="Herter B."/>
            <person name="Rosa B.A."/>
            <person name="Cordes M."/>
            <person name="Tomlinson C."/>
            <person name="Wollam A."/>
            <person name="Palsikar V.B."/>
            <person name="Mardis E.R."/>
            <person name="Wilson R.K."/>
        </authorList>
    </citation>
    <scope>NUCLEOTIDE SEQUENCE [LARGE SCALE GENOMIC DNA]</scope>
    <source>
        <strain evidence="14">DNF00896</strain>
    </source>
</reference>
<dbReference type="PROSITE" id="PS50109">
    <property type="entry name" value="HIS_KIN"/>
    <property type="match status" value="1"/>
</dbReference>
<evidence type="ECO:0000256" key="2">
    <source>
        <dbReference type="ARBA" id="ARBA00004370"/>
    </source>
</evidence>
<dbReference type="InterPro" id="IPR004358">
    <property type="entry name" value="Sig_transdc_His_kin-like_C"/>
</dbReference>
<dbReference type="CDD" id="cd06225">
    <property type="entry name" value="HAMP"/>
    <property type="match status" value="1"/>
</dbReference>
<dbReference type="InterPro" id="IPR003594">
    <property type="entry name" value="HATPase_dom"/>
</dbReference>
<dbReference type="Pfam" id="PF00512">
    <property type="entry name" value="HisKA"/>
    <property type="match status" value="1"/>
</dbReference>
<organism evidence="13 14">
    <name type="scientific">Lachnoanaerobaculum saburreum</name>
    <dbReference type="NCBI Taxonomy" id="467210"/>
    <lineage>
        <taxon>Bacteria</taxon>
        <taxon>Bacillati</taxon>
        <taxon>Bacillota</taxon>
        <taxon>Clostridia</taxon>
        <taxon>Lachnospirales</taxon>
        <taxon>Lachnospiraceae</taxon>
        <taxon>Lachnoanaerobaculum</taxon>
    </lineage>
</organism>
<dbReference type="EMBL" id="LSDA01000099">
    <property type="protein sequence ID" value="KXB56792.1"/>
    <property type="molecule type" value="Genomic_DNA"/>
</dbReference>
<evidence type="ECO:0000256" key="10">
    <source>
        <dbReference type="SAM" id="Phobius"/>
    </source>
</evidence>
<evidence type="ECO:0000259" key="12">
    <source>
        <dbReference type="PROSITE" id="PS50885"/>
    </source>
</evidence>
<evidence type="ECO:0000313" key="13">
    <source>
        <dbReference type="EMBL" id="KXB56792.1"/>
    </source>
</evidence>
<dbReference type="PROSITE" id="PS50885">
    <property type="entry name" value="HAMP"/>
    <property type="match status" value="1"/>
</dbReference>
<gene>
    <name evidence="13" type="ORF">HMPREF1866_01702</name>
</gene>
<keyword evidence="6 13" id="KW-0418">Kinase</keyword>
<proteinExistence type="predicted"/>
<dbReference type="STRING" id="467210.HMPREF1866_01702"/>
<evidence type="ECO:0000259" key="11">
    <source>
        <dbReference type="PROSITE" id="PS50109"/>
    </source>
</evidence>
<dbReference type="OrthoDB" id="9762826at2"/>
<keyword evidence="10" id="KW-0812">Transmembrane</keyword>
<dbReference type="CDD" id="cd00082">
    <property type="entry name" value="HisKA"/>
    <property type="match status" value="1"/>
</dbReference>
<dbReference type="SMART" id="SM00304">
    <property type="entry name" value="HAMP"/>
    <property type="match status" value="1"/>
</dbReference>
<evidence type="ECO:0000256" key="1">
    <source>
        <dbReference type="ARBA" id="ARBA00000085"/>
    </source>
</evidence>
<feature type="transmembrane region" description="Helical" evidence="10">
    <location>
        <begin position="12"/>
        <end position="31"/>
    </location>
</feature>
<dbReference type="PANTHER" id="PTHR45453:SF3">
    <property type="entry name" value="HISTIDINE KINASE"/>
    <property type="match status" value="1"/>
</dbReference>
<dbReference type="InterPro" id="IPR036890">
    <property type="entry name" value="HATPase_C_sf"/>
</dbReference>
<keyword evidence="4" id="KW-0597">Phosphoprotein</keyword>
<evidence type="ECO:0000256" key="9">
    <source>
        <dbReference type="SAM" id="Coils"/>
    </source>
</evidence>
<dbReference type="SMART" id="SM00388">
    <property type="entry name" value="HisKA"/>
    <property type="match status" value="1"/>
</dbReference>
<dbReference type="Gene3D" id="3.30.565.10">
    <property type="entry name" value="Histidine kinase-like ATPase, C-terminal domain"/>
    <property type="match status" value="1"/>
</dbReference>
<dbReference type="AlphaFoldDB" id="A0A133ZN04"/>
<dbReference type="SUPFAM" id="SSF47384">
    <property type="entry name" value="Homodimeric domain of signal transducing histidine kinase"/>
    <property type="match status" value="1"/>
</dbReference>
<sequence length="511" mass="57659">MIKKFSHSLRVKITLIILLLISILLLSIGILNNFGLTWYYQNEKVSEIHEAYLKLDNEVKKLSEDGQTIIGESEDSESVVNESVSNIVLDYSNKHNITIALVDSMTNKAIYSSQREGDMLLDRIQEGFIGNKNIKKKDILYKSDNYTIILHNTQQNSSFIEGFGYCSDNQTIVIMSTPVAGLKESVNISNKFLIYVAVIGFIITVIITFLITKMITSPILQLAEISNKMGKLDFTARYMGKRSDEIQTLGQNMNYMSDRLKKAISKLQEANEVLKEDIKRKEAIDEMRKDFIANVSHELKTPIALIQGYAEGLNEGLCEDEESRKYYTEVIMDESEKMNKMVKQLLTLSSLESGNSILHKENFNMTSLTDGVLSSISILIGEKNVKVDFDNSRDVFLYADEFKIEEVVTNYISNAIHHVNDNGTIKIDVSEDESNVYFSVYNTGNQIPEKDLANVWEKFFKVDKAHSRSYGGSGIGLSIVKAIIEAHGGEVKVANKSDGVEFGFKIPRMKE</sequence>
<name>A0A133ZN04_9FIRM</name>
<dbReference type="InterPro" id="IPR036097">
    <property type="entry name" value="HisK_dim/P_sf"/>
</dbReference>
<evidence type="ECO:0000256" key="3">
    <source>
        <dbReference type="ARBA" id="ARBA00012438"/>
    </source>
</evidence>
<evidence type="ECO:0000256" key="5">
    <source>
        <dbReference type="ARBA" id="ARBA00022679"/>
    </source>
</evidence>
<keyword evidence="10" id="KW-1133">Transmembrane helix</keyword>
<comment type="caution">
    <text evidence="13">The sequence shown here is derived from an EMBL/GenBank/DDBJ whole genome shotgun (WGS) entry which is preliminary data.</text>
</comment>
<dbReference type="GO" id="GO:0000155">
    <property type="term" value="F:phosphorelay sensor kinase activity"/>
    <property type="evidence" value="ECO:0007669"/>
    <property type="project" value="InterPro"/>
</dbReference>
<feature type="domain" description="Histidine kinase" evidence="11">
    <location>
        <begin position="294"/>
        <end position="510"/>
    </location>
</feature>
<dbReference type="InterPro" id="IPR003661">
    <property type="entry name" value="HisK_dim/P_dom"/>
</dbReference>
<evidence type="ECO:0000256" key="8">
    <source>
        <dbReference type="ARBA" id="ARBA00023136"/>
    </source>
</evidence>
<dbReference type="RefSeq" id="WP_060931415.1">
    <property type="nucleotide sequence ID" value="NZ_KQ959833.1"/>
</dbReference>
<comment type="subcellular location">
    <subcellularLocation>
        <location evidence="2">Membrane</location>
    </subcellularLocation>
</comment>
<dbReference type="SUPFAM" id="SSF158472">
    <property type="entry name" value="HAMP domain-like"/>
    <property type="match status" value="1"/>
</dbReference>
<dbReference type="Pfam" id="PF02518">
    <property type="entry name" value="HATPase_c"/>
    <property type="match status" value="1"/>
</dbReference>
<feature type="coiled-coil region" evidence="9">
    <location>
        <begin position="257"/>
        <end position="284"/>
    </location>
</feature>
<evidence type="ECO:0000256" key="7">
    <source>
        <dbReference type="ARBA" id="ARBA00023012"/>
    </source>
</evidence>
<dbReference type="GO" id="GO:0016036">
    <property type="term" value="P:cellular response to phosphate starvation"/>
    <property type="evidence" value="ECO:0007669"/>
    <property type="project" value="TreeGrafter"/>
</dbReference>
<accession>A0A133ZN04</accession>
<evidence type="ECO:0000313" key="14">
    <source>
        <dbReference type="Proteomes" id="UP000070394"/>
    </source>
</evidence>
<dbReference type="GO" id="GO:0004721">
    <property type="term" value="F:phosphoprotein phosphatase activity"/>
    <property type="evidence" value="ECO:0007669"/>
    <property type="project" value="TreeGrafter"/>
</dbReference>
<keyword evidence="8 10" id="KW-0472">Membrane</keyword>
<feature type="domain" description="HAMP" evidence="12">
    <location>
        <begin position="213"/>
        <end position="265"/>
    </location>
</feature>
<keyword evidence="9" id="KW-0175">Coiled coil</keyword>